<dbReference type="CDD" id="cd06222">
    <property type="entry name" value="RNase_H_like"/>
    <property type="match status" value="1"/>
</dbReference>
<dbReference type="InterPro" id="IPR000537">
    <property type="entry name" value="UbiA_prenyltransferase"/>
</dbReference>
<evidence type="ECO:0000256" key="6">
    <source>
        <dbReference type="ARBA" id="ARBA00023136"/>
    </source>
</evidence>
<evidence type="ECO:0000256" key="2">
    <source>
        <dbReference type="ARBA" id="ARBA00005985"/>
    </source>
</evidence>
<feature type="transmembrane region" description="Helical" evidence="7">
    <location>
        <begin position="233"/>
        <end position="253"/>
    </location>
</feature>
<keyword evidence="3" id="KW-0808">Transferase</keyword>
<evidence type="ECO:0000259" key="8">
    <source>
        <dbReference type="Pfam" id="PF13456"/>
    </source>
</evidence>
<protein>
    <recommendedName>
        <fullName evidence="8">RNase H type-1 domain-containing protein</fullName>
    </recommendedName>
</protein>
<organism evidence="9 10">
    <name type="scientific">Coptis chinensis</name>
    <dbReference type="NCBI Taxonomy" id="261450"/>
    <lineage>
        <taxon>Eukaryota</taxon>
        <taxon>Viridiplantae</taxon>
        <taxon>Streptophyta</taxon>
        <taxon>Embryophyta</taxon>
        <taxon>Tracheophyta</taxon>
        <taxon>Spermatophyta</taxon>
        <taxon>Magnoliopsida</taxon>
        <taxon>Ranunculales</taxon>
        <taxon>Ranunculaceae</taxon>
        <taxon>Coptidoideae</taxon>
        <taxon>Coptis</taxon>
    </lineage>
</organism>
<dbReference type="GO" id="GO:0003676">
    <property type="term" value="F:nucleic acid binding"/>
    <property type="evidence" value="ECO:0007669"/>
    <property type="project" value="InterPro"/>
</dbReference>
<dbReference type="GO" id="GO:0016765">
    <property type="term" value="F:transferase activity, transferring alkyl or aryl (other than methyl) groups"/>
    <property type="evidence" value="ECO:0007669"/>
    <property type="project" value="InterPro"/>
</dbReference>
<dbReference type="SUPFAM" id="SSF53098">
    <property type="entry name" value="Ribonuclease H-like"/>
    <property type="match status" value="1"/>
</dbReference>
<dbReference type="EMBL" id="JADFTS010000009">
    <property type="protein sequence ID" value="KAF9588039.1"/>
    <property type="molecule type" value="Genomic_DNA"/>
</dbReference>
<dbReference type="Pfam" id="PF01040">
    <property type="entry name" value="UbiA"/>
    <property type="match status" value="1"/>
</dbReference>
<evidence type="ECO:0000256" key="4">
    <source>
        <dbReference type="ARBA" id="ARBA00022692"/>
    </source>
</evidence>
<gene>
    <name evidence="9" type="ORF">IFM89_007214</name>
</gene>
<sequence>MLKFAEDEDSTTAVRAEIAKVAISITWQFPPSGWLKLNTDGSALGCPGPAGAGGVLRNEYGGFIYGFATPFKRANAILMECYALRMGLLVAKKLELDHIIIEVDSSFLHKAIIGEKEESPSSVIALIEDIKQLLKGFRHTRMLPLLHWKKKPFLAAASIMAVRSLLIPVGFFVHFQKYVHLRLVVFPRSLIVGTPIMFAFAIVIALFKDLQDVEGDRKFGYPSFALQLGQEKVFRFCISLLLTAYGSAAVVGAFSPNTFCKLVTVLGQCTLGFMLWVRARSIDFTNKASLASTYKFIGQVS</sequence>
<proteinExistence type="inferred from homology"/>
<dbReference type="InterPro" id="IPR012337">
    <property type="entry name" value="RNaseH-like_sf"/>
</dbReference>
<dbReference type="Proteomes" id="UP000631114">
    <property type="component" value="Unassembled WGS sequence"/>
</dbReference>
<reference evidence="9 10" key="1">
    <citation type="submission" date="2020-10" db="EMBL/GenBank/DDBJ databases">
        <title>The Coptis chinensis genome and diversification of protoberbering-type alkaloids.</title>
        <authorList>
            <person name="Wang B."/>
            <person name="Shu S."/>
            <person name="Song C."/>
            <person name="Liu Y."/>
        </authorList>
    </citation>
    <scope>NUCLEOTIDE SEQUENCE [LARGE SCALE GENOMIC DNA]</scope>
    <source>
        <strain evidence="9">HL-2020</strain>
        <tissue evidence="9">Leaf</tissue>
    </source>
</reference>
<keyword evidence="5 7" id="KW-1133">Transmembrane helix</keyword>
<evidence type="ECO:0000313" key="10">
    <source>
        <dbReference type="Proteomes" id="UP000631114"/>
    </source>
</evidence>
<evidence type="ECO:0000256" key="5">
    <source>
        <dbReference type="ARBA" id="ARBA00022989"/>
    </source>
</evidence>
<dbReference type="GO" id="GO:0004523">
    <property type="term" value="F:RNA-DNA hybrid ribonuclease activity"/>
    <property type="evidence" value="ECO:0007669"/>
    <property type="project" value="InterPro"/>
</dbReference>
<dbReference type="Gene3D" id="1.20.120.1780">
    <property type="entry name" value="UbiA prenyltransferase"/>
    <property type="match status" value="1"/>
</dbReference>
<evidence type="ECO:0000256" key="7">
    <source>
        <dbReference type="SAM" id="Phobius"/>
    </source>
</evidence>
<dbReference type="AlphaFoldDB" id="A0A835LDQ5"/>
<feature type="transmembrane region" description="Helical" evidence="7">
    <location>
        <begin position="185"/>
        <end position="207"/>
    </location>
</feature>
<keyword evidence="6 7" id="KW-0472">Membrane</keyword>
<dbReference type="OrthoDB" id="1502398at2759"/>
<dbReference type="GO" id="GO:0016020">
    <property type="term" value="C:membrane"/>
    <property type="evidence" value="ECO:0007669"/>
    <property type="project" value="UniProtKB-SubCell"/>
</dbReference>
<dbReference type="InterPro" id="IPR002156">
    <property type="entry name" value="RNaseH_domain"/>
</dbReference>
<dbReference type="InterPro" id="IPR036397">
    <property type="entry name" value="RNaseH_sf"/>
</dbReference>
<evidence type="ECO:0000313" key="9">
    <source>
        <dbReference type="EMBL" id="KAF9588039.1"/>
    </source>
</evidence>
<comment type="subcellular location">
    <subcellularLocation>
        <location evidence="1">Plastid</location>
        <location evidence="1">Chloroplast membrane</location>
        <topology evidence="1">Multi-pass membrane protein</topology>
    </subcellularLocation>
</comment>
<dbReference type="Pfam" id="PF13456">
    <property type="entry name" value="RVT_3"/>
    <property type="match status" value="1"/>
</dbReference>
<keyword evidence="10" id="KW-1185">Reference proteome</keyword>
<evidence type="ECO:0000256" key="1">
    <source>
        <dbReference type="ARBA" id="ARBA00004508"/>
    </source>
</evidence>
<dbReference type="PANTHER" id="PTHR43009:SF7">
    <property type="entry name" value="HOMOGENTISATE GERANYLGERANYLTRANSFERASE, CHLOROPLASTIC"/>
    <property type="match status" value="1"/>
</dbReference>
<dbReference type="InterPro" id="IPR044730">
    <property type="entry name" value="RNase_H-like_dom_plant"/>
</dbReference>
<keyword evidence="4 7" id="KW-0812">Transmembrane</keyword>
<accession>A0A835LDQ5</accession>
<feature type="domain" description="RNase H type-1" evidence="8">
    <location>
        <begin position="38"/>
        <end position="139"/>
    </location>
</feature>
<comment type="caution">
    <text evidence="9">The sequence shown here is derived from an EMBL/GenBank/DDBJ whole genome shotgun (WGS) entry which is preliminary data.</text>
</comment>
<evidence type="ECO:0000256" key="3">
    <source>
        <dbReference type="ARBA" id="ARBA00022679"/>
    </source>
</evidence>
<comment type="similarity">
    <text evidence="2">Belongs to the UbiA prenyltransferase family.</text>
</comment>
<dbReference type="PANTHER" id="PTHR43009">
    <property type="entry name" value="HOMOGENTISATE SOLANESYLTRANSFERASE, CHLOROPLASTIC"/>
    <property type="match status" value="1"/>
</dbReference>
<name>A0A835LDQ5_9MAGN</name>
<dbReference type="Gene3D" id="3.30.420.10">
    <property type="entry name" value="Ribonuclease H-like superfamily/Ribonuclease H"/>
    <property type="match status" value="1"/>
</dbReference>
<feature type="transmembrane region" description="Helical" evidence="7">
    <location>
        <begin position="153"/>
        <end position="173"/>
    </location>
</feature>